<proteinExistence type="predicted"/>
<evidence type="ECO:0000313" key="5">
    <source>
        <dbReference type="Proteomes" id="UP000002051"/>
    </source>
</evidence>
<accession>A0A072UGX6</accession>
<dbReference type="AlphaFoldDB" id="A0A072UGX6"/>
<reference evidence="2 5" key="2">
    <citation type="journal article" date="2014" name="BMC Genomics">
        <title>An improved genome release (version Mt4.0) for the model legume Medicago truncatula.</title>
        <authorList>
            <person name="Tang H."/>
            <person name="Krishnakumar V."/>
            <person name="Bidwell S."/>
            <person name="Rosen B."/>
            <person name="Chan A."/>
            <person name="Zhou S."/>
            <person name="Gentzbittel L."/>
            <person name="Childs K.L."/>
            <person name="Yandell M."/>
            <person name="Gundlach H."/>
            <person name="Mayer K.F."/>
            <person name="Schwartz D.C."/>
            <person name="Town C.D."/>
        </authorList>
    </citation>
    <scope>GENOME REANNOTATION</scope>
    <source>
        <strain evidence="2">A17</strain>
        <strain evidence="4 5">cv. Jemalong A17</strain>
    </source>
</reference>
<evidence type="ECO:0000259" key="1">
    <source>
        <dbReference type="Pfam" id="PF00646"/>
    </source>
</evidence>
<dbReference type="SUPFAM" id="SSF52047">
    <property type="entry name" value="RNI-like"/>
    <property type="match status" value="1"/>
</dbReference>
<dbReference type="InterPro" id="IPR001810">
    <property type="entry name" value="F-box_dom"/>
</dbReference>
<reference evidence="4" key="3">
    <citation type="submission" date="2015-04" db="UniProtKB">
        <authorList>
            <consortium name="EnsemblPlants"/>
        </authorList>
    </citation>
    <scope>IDENTIFICATION</scope>
    <source>
        <strain evidence="4">cv. Jemalong A17</strain>
    </source>
</reference>
<keyword evidence="5" id="KW-1185">Reference proteome</keyword>
<organism evidence="2 5">
    <name type="scientific">Medicago truncatula</name>
    <name type="common">Barrel medic</name>
    <name type="synonym">Medicago tribuloides</name>
    <dbReference type="NCBI Taxonomy" id="3880"/>
    <lineage>
        <taxon>Eukaryota</taxon>
        <taxon>Viridiplantae</taxon>
        <taxon>Streptophyta</taxon>
        <taxon>Embryophyta</taxon>
        <taxon>Tracheophyta</taxon>
        <taxon>Spermatophyta</taxon>
        <taxon>Magnoliopsida</taxon>
        <taxon>eudicotyledons</taxon>
        <taxon>Gunneridae</taxon>
        <taxon>Pentapetalae</taxon>
        <taxon>rosids</taxon>
        <taxon>fabids</taxon>
        <taxon>Fabales</taxon>
        <taxon>Fabaceae</taxon>
        <taxon>Papilionoideae</taxon>
        <taxon>50 kb inversion clade</taxon>
        <taxon>NPAAA clade</taxon>
        <taxon>Hologalegina</taxon>
        <taxon>IRL clade</taxon>
        <taxon>Trifolieae</taxon>
        <taxon>Medicago</taxon>
    </lineage>
</organism>
<reference evidence="3" key="4">
    <citation type="journal article" date="2018" name="Nat. Plants">
        <title>Whole-genome landscape of Medicago truncatula symbiotic genes.</title>
        <authorList>
            <person name="Pecrix Y."/>
            <person name="Gamas P."/>
            <person name="Carrere S."/>
        </authorList>
    </citation>
    <scope>NUCLEOTIDE SEQUENCE</scope>
    <source>
        <tissue evidence="3">Leaves</tissue>
    </source>
</reference>
<gene>
    <name evidence="2" type="ordered locus">MTR_4g010970</name>
    <name evidence="3" type="ORF">MtrunA17_Chr4g0003531</name>
</gene>
<evidence type="ECO:0000313" key="3">
    <source>
        <dbReference type="EMBL" id="RHN58542.1"/>
    </source>
</evidence>
<reference evidence="2 5" key="1">
    <citation type="journal article" date="2011" name="Nature">
        <title>The Medicago genome provides insight into the evolution of rhizobial symbioses.</title>
        <authorList>
            <person name="Young N.D."/>
            <person name="Debelle F."/>
            <person name="Oldroyd G.E."/>
            <person name="Geurts R."/>
            <person name="Cannon S.B."/>
            <person name="Udvardi M.K."/>
            <person name="Benedito V.A."/>
            <person name="Mayer K.F."/>
            <person name="Gouzy J."/>
            <person name="Schoof H."/>
            <person name="Van de Peer Y."/>
            <person name="Proost S."/>
            <person name="Cook D.R."/>
            <person name="Meyers B.C."/>
            <person name="Spannagl M."/>
            <person name="Cheung F."/>
            <person name="De Mita S."/>
            <person name="Krishnakumar V."/>
            <person name="Gundlach H."/>
            <person name="Zhou S."/>
            <person name="Mudge J."/>
            <person name="Bharti A.K."/>
            <person name="Murray J.D."/>
            <person name="Naoumkina M.A."/>
            <person name="Rosen B."/>
            <person name="Silverstein K.A."/>
            <person name="Tang H."/>
            <person name="Rombauts S."/>
            <person name="Zhao P.X."/>
            <person name="Zhou P."/>
            <person name="Barbe V."/>
            <person name="Bardou P."/>
            <person name="Bechner M."/>
            <person name="Bellec A."/>
            <person name="Berger A."/>
            <person name="Berges H."/>
            <person name="Bidwell S."/>
            <person name="Bisseling T."/>
            <person name="Choisne N."/>
            <person name="Couloux A."/>
            <person name="Denny R."/>
            <person name="Deshpande S."/>
            <person name="Dai X."/>
            <person name="Doyle J.J."/>
            <person name="Dudez A.M."/>
            <person name="Farmer A.D."/>
            <person name="Fouteau S."/>
            <person name="Franken C."/>
            <person name="Gibelin C."/>
            <person name="Gish J."/>
            <person name="Goldstein S."/>
            <person name="Gonzalez A.J."/>
            <person name="Green P.J."/>
            <person name="Hallab A."/>
            <person name="Hartog M."/>
            <person name="Hua A."/>
            <person name="Humphray S.J."/>
            <person name="Jeong D.H."/>
            <person name="Jing Y."/>
            <person name="Jocker A."/>
            <person name="Kenton S.M."/>
            <person name="Kim D.J."/>
            <person name="Klee K."/>
            <person name="Lai H."/>
            <person name="Lang C."/>
            <person name="Lin S."/>
            <person name="Macmil S.L."/>
            <person name="Magdelenat G."/>
            <person name="Matthews L."/>
            <person name="McCorrison J."/>
            <person name="Monaghan E.L."/>
            <person name="Mun J.H."/>
            <person name="Najar F.Z."/>
            <person name="Nicholson C."/>
            <person name="Noirot C."/>
            <person name="O'Bleness M."/>
            <person name="Paule C.R."/>
            <person name="Poulain J."/>
            <person name="Prion F."/>
            <person name="Qin B."/>
            <person name="Qu C."/>
            <person name="Retzel E.F."/>
            <person name="Riddle C."/>
            <person name="Sallet E."/>
            <person name="Samain S."/>
            <person name="Samson N."/>
            <person name="Sanders I."/>
            <person name="Saurat O."/>
            <person name="Scarpelli C."/>
            <person name="Schiex T."/>
            <person name="Segurens B."/>
            <person name="Severin A.J."/>
            <person name="Sherrier D.J."/>
            <person name="Shi R."/>
            <person name="Sims S."/>
            <person name="Singer S.R."/>
            <person name="Sinharoy S."/>
            <person name="Sterck L."/>
            <person name="Viollet A."/>
            <person name="Wang B.B."/>
            <person name="Wang K."/>
            <person name="Wang M."/>
            <person name="Wang X."/>
            <person name="Warfsmann J."/>
            <person name="Weissenbach J."/>
            <person name="White D.D."/>
            <person name="White J.D."/>
            <person name="Wiley G.B."/>
            <person name="Wincker P."/>
            <person name="Xing Y."/>
            <person name="Yang L."/>
            <person name="Yao Z."/>
            <person name="Ying F."/>
            <person name="Zhai J."/>
            <person name="Zhou L."/>
            <person name="Zuber A."/>
            <person name="Denarie J."/>
            <person name="Dixon R.A."/>
            <person name="May G.D."/>
            <person name="Schwartz D.C."/>
            <person name="Rogers J."/>
            <person name="Quetier F."/>
            <person name="Town C.D."/>
            <person name="Roe B.A."/>
        </authorList>
    </citation>
    <scope>NUCLEOTIDE SEQUENCE [LARGE SCALE GENOMIC DNA]</scope>
    <source>
        <strain evidence="2">A17</strain>
        <strain evidence="4 5">cv. Jemalong A17</strain>
    </source>
</reference>
<dbReference type="Gene3D" id="3.80.10.10">
    <property type="entry name" value="Ribonuclease Inhibitor"/>
    <property type="match status" value="1"/>
</dbReference>
<dbReference type="EMBL" id="CM001220">
    <property type="protein sequence ID" value="KEH28691.1"/>
    <property type="molecule type" value="Genomic_DNA"/>
</dbReference>
<evidence type="ECO:0000313" key="2">
    <source>
        <dbReference type="EMBL" id="KEH28691.1"/>
    </source>
</evidence>
<protein>
    <submittedName>
        <fullName evidence="2">F-box-like protein</fullName>
    </submittedName>
    <submittedName>
        <fullName evidence="3">Putative F-box domain, leucine-rich repeat domain, L domain-containing protein</fullName>
    </submittedName>
</protein>
<dbReference type="Gramene" id="rna20464">
    <property type="protein sequence ID" value="RHN58542.1"/>
    <property type="gene ID" value="gene20464"/>
</dbReference>
<dbReference type="Proteomes" id="UP000265566">
    <property type="component" value="Chromosome 4"/>
</dbReference>
<dbReference type="InterPro" id="IPR032675">
    <property type="entry name" value="LRR_dom_sf"/>
</dbReference>
<dbReference type="HOGENOM" id="CLU_068558_2_0_1"/>
<dbReference type="EnsemblPlants" id="KEH28691">
    <property type="protein sequence ID" value="KEH28691"/>
    <property type="gene ID" value="MTR_4g010970"/>
</dbReference>
<feature type="domain" description="F-box" evidence="1">
    <location>
        <begin position="30"/>
        <end position="68"/>
    </location>
</feature>
<sequence>MAATSSKSNIPKNPKKRTRRTMTVATCPYLPDELWEHIFKFLNVYEDALKSLSIVSKQFLSITNRLRFSVTISSHIILSLPHFFQRFPNITSLDLTHLSRDIDLNTLLTLISTLPINVKSLYLSNSTIIPANGLRALSEKMKNLTSLICSKITFISKNDLFFIADCFPLLEELTLMEEYTPHRSIAIFSSSDFVC</sequence>
<evidence type="ECO:0000313" key="4">
    <source>
        <dbReference type="EnsemblPlants" id="KEH28691"/>
    </source>
</evidence>
<dbReference type="Pfam" id="PF00646">
    <property type="entry name" value="F-box"/>
    <property type="match status" value="1"/>
</dbReference>
<dbReference type="Proteomes" id="UP000002051">
    <property type="component" value="Chromosome 4"/>
</dbReference>
<name>A0A072UGX6_MEDTR</name>
<dbReference type="EMBL" id="PSQE01000004">
    <property type="protein sequence ID" value="RHN58542.1"/>
    <property type="molecule type" value="Genomic_DNA"/>
</dbReference>